<dbReference type="EMBL" id="KK852796">
    <property type="protein sequence ID" value="KDR16381.1"/>
    <property type="molecule type" value="Genomic_DNA"/>
</dbReference>
<evidence type="ECO:0000313" key="2">
    <source>
        <dbReference type="Proteomes" id="UP000027135"/>
    </source>
</evidence>
<protein>
    <submittedName>
        <fullName evidence="1">Uncharacterized protein</fullName>
    </submittedName>
</protein>
<name>A0A067R9R7_ZOONE</name>
<accession>A0A067R9R7</accession>
<proteinExistence type="predicted"/>
<organism evidence="1 2">
    <name type="scientific">Zootermopsis nevadensis</name>
    <name type="common">Dampwood termite</name>
    <dbReference type="NCBI Taxonomy" id="136037"/>
    <lineage>
        <taxon>Eukaryota</taxon>
        <taxon>Metazoa</taxon>
        <taxon>Ecdysozoa</taxon>
        <taxon>Arthropoda</taxon>
        <taxon>Hexapoda</taxon>
        <taxon>Insecta</taxon>
        <taxon>Pterygota</taxon>
        <taxon>Neoptera</taxon>
        <taxon>Polyneoptera</taxon>
        <taxon>Dictyoptera</taxon>
        <taxon>Blattodea</taxon>
        <taxon>Blattoidea</taxon>
        <taxon>Termitoidae</taxon>
        <taxon>Termopsidae</taxon>
        <taxon>Zootermopsis</taxon>
    </lineage>
</organism>
<reference evidence="1 2" key="1">
    <citation type="journal article" date="2014" name="Nat. Commun.">
        <title>Molecular traces of alternative social organization in a termite genome.</title>
        <authorList>
            <person name="Terrapon N."/>
            <person name="Li C."/>
            <person name="Robertson H.M."/>
            <person name="Ji L."/>
            <person name="Meng X."/>
            <person name="Booth W."/>
            <person name="Chen Z."/>
            <person name="Childers C.P."/>
            <person name="Glastad K.M."/>
            <person name="Gokhale K."/>
            <person name="Gowin J."/>
            <person name="Gronenberg W."/>
            <person name="Hermansen R.A."/>
            <person name="Hu H."/>
            <person name="Hunt B.G."/>
            <person name="Huylmans A.K."/>
            <person name="Khalil S.M."/>
            <person name="Mitchell R.D."/>
            <person name="Munoz-Torres M.C."/>
            <person name="Mustard J.A."/>
            <person name="Pan H."/>
            <person name="Reese J.T."/>
            <person name="Scharf M.E."/>
            <person name="Sun F."/>
            <person name="Vogel H."/>
            <person name="Xiao J."/>
            <person name="Yang W."/>
            <person name="Yang Z."/>
            <person name="Yang Z."/>
            <person name="Zhou J."/>
            <person name="Zhu J."/>
            <person name="Brent C.S."/>
            <person name="Elsik C.G."/>
            <person name="Goodisman M.A."/>
            <person name="Liberles D.A."/>
            <person name="Roe R.M."/>
            <person name="Vargo E.L."/>
            <person name="Vilcinskas A."/>
            <person name="Wang J."/>
            <person name="Bornberg-Bauer E."/>
            <person name="Korb J."/>
            <person name="Zhang G."/>
            <person name="Liebig J."/>
        </authorList>
    </citation>
    <scope>NUCLEOTIDE SEQUENCE [LARGE SCALE GENOMIC DNA]</scope>
    <source>
        <tissue evidence="1">Whole organism</tissue>
    </source>
</reference>
<dbReference type="Proteomes" id="UP000027135">
    <property type="component" value="Unassembled WGS sequence"/>
</dbReference>
<evidence type="ECO:0000313" key="1">
    <source>
        <dbReference type="EMBL" id="KDR16381.1"/>
    </source>
</evidence>
<dbReference type="InParanoid" id="A0A067R9R7"/>
<gene>
    <name evidence="1" type="ORF">L798_10039</name>
</gene>
<sequence>MTQSTHFFPSTKFNGILLRLREHWSGKITIIHPIIILNWVKRLPPW</sequence>
<keyword evidence="2" id="KW-1185">Reference proteome</keyword>
<dbReference type="AlphaFoldDB" id="A0A067R9R7"/>